<comment type="caution">
    <text evidence="1">The sequence shown here is derived from an EMBL/GenBank/DDBJ whole genome shotgun (WGS) entry which is preliminary data.</text>
</comment>
<accession>A0AAV7LYP0</accession>
<evidence type="ECO:0000313" key="2">
    <source>
        <dbReference type="Proteomes" id="UP001066276"/>
    </source>
</evidence>
<evidence type="ECO:0000313" key="1">
    <source>
        <dbReference type="EMBL" id="KAJ1092810.1"/>
    </source>
</evidence>
<protein>
    <submittedName>
        <fullName evidence="1">Uncharacterized protein</fullName>
    </submittedName>
</protein>
<gene>
    <name evidence="1" type="ORF">NDU88_005920</name>
</gene>
<dbReference type="EMBL" id="JANPWB010000015">
    <property type="protein sequence ID" value="KAJ1092810.1"/>
    <property type="molecule type" value="Genomic_DNA"/>
</dbReference>
<keyword evidence="2" id="KW-1185">Reference proteome</keyword>
<dbReference type="AlphaFoldDB" id="A0AAV7LYP0"/>
<dbReference type="Proteomes" id="UP001066276">
    <property type="component" value="Chromosome 11"/>
</dbReference>
<organism evidence="1 2">
    <name type="scientific">Pleurodeles waltl</name>
    <name type="common">Iberian ribbed newt</name>
    <dbReference type="NCBI Taxonomy" id="8319"/>
    <lineage>
        <taxon>Eukaryota</taxon>
        <taxon>Metazoa</taxon>
        <taxon>Chordata</taxon>
        <taxon>Craniata</taxon>
        <taxon>Vertebrata</taxon>
        <taxon>Euteleostomi</taxon>
        <taxon>Amphibia</taxon>
        <taxon>Batrachia</taxon>
        <taxon>Caudata</taxon>
        <taxon>Salamandroidea</taxon>
        <taxon>Salamandridae</taxon>
        <taxon>Pleurodelinae</taxon>
        <taxon>Pleurodeles</taxon>
    </lineage>
</organism>
<sequence>MRDTSVAGRCRQPSTRDLEASRVEQVTQRIECAIFLDALGSSVNHSPEVPQRASPDCHATRYYTVGYRLCHMDIKALSAEPYTEGVVTALSQEAGGLSQKEGGDGQTRFL</sequence>
<name>A0AAV7LYP0_PLEWA</name>
<proteinExistence type="predicted"/>
<reference evidence="1" key="1">
    <citation type="journal article" date="2022" name="bioRxiv">
        <title>Sequencing and chromosome-scale assembly of the giantPleurodeles waltlgenome.</title>
        <authorList>
            <person name="Brown T."/>
            <person name="Elewa A."/>
            <person name="Iarovenko S."/>
            <person name="Subramanian E."/>
            <person name="Araus A.J."/>
            <person name="Petzold A."/>
            <person name="Susuki M."/>
            <person name="Suzuki K.-i.T."/>
            <person name="Hayashi T."/>
            <person name="Toyoda A."/>
            <person name="Oliveira C."/>
            <person name="Osipova E."/>
            <person name="Leigh N.D."/>
            <person name="Simon A."/>
            <person name="Yun M.H."/>
        </authorList>
    </citation>
    <scope>NUCLEOTIDE SEQUENCE</scope>
    <source>
        <strain evidence="1">20211129_DDA</strain>
        <tissue evidence="1">Liver</tissue>
    </source>
</reference>